<keyword evidence="2" id="KW-1185">Reference proteome</keyword>
<protein>
    <submittedName>
        <fullName evidence="1">Uncharacterized protein</fullName>
    </submittedName>
</protein>
<name>A0A026W0R7_OOCBI</name>
<reference evidence="1 2" key="1">
    <citation type="journal article" date="2014" name="Curr. Biol.">
        <title>The genome of the clonal raider ant Cerapachys biroi.</title>
        <authorList>
            <person name="Oxley P.R."/>
            <person name="Ji L."/>
            <person name="Fetter-Pruneda I."/>
            <person name="McKenzie S.K."/>
            <person name="Li C."/>
            <person name="Hu H."/>
            <person name="Zhang G."/>
            <person name="Kronauer D.J."/>
        </authorList>
    </citation>
    <scope>NUCLEOTIDE SEQUENCE [LARGE SCALE GENOMIC DNA]</scope>
</reference>
<proteinExistence type="predicted"/>
<evidence type="ECO:0000313" key="1">
    <source>
        <dbReference type="EMBL" id="EZA48659.1"/>
    </source>
</evidence>
<accession>A0A026W0R7</accession>
<evidence type="ECO:0000313" key="2">
    <source>
        <dbReference type="Proteomes" id="UP000053097"/>
    </source>
</evidence>
<dbReference type="EMBL" id="KK107578">
    <property type="protein sequence ID" value="EZA48659.1"/>
    <property type="molecule type" value="Genomic_DNA"/>
</dbReference>
<gene>
    <name evidence="1" type="ORF">X777_13164</name>
</gene>
<organism evidence="1 2">
    <name type="scientific">Ooceraea biroi</name>
    <name type="common">Clonal raider ant</name>
    <name type="synonym">Cerapachys biroi</name>
    <dbReference type="NCBI Taxonomy" id="2015173"/>
    <lineage>
        <taxon>Eukaryota</taxon>
        <taxon>Metazoa</taxon>
        <taxon>Ecdysozoa</taxon>
        <taxon>Arthropoda</taxon>
        <taxon>Hexapoda</taxon>
        <taxon>Insecta</taxon>
        <taxon>Pterygota</taxon>
        <taxon>Neoptera</taxon>
        <taxon>Endopterygota</taxon>
        <taxon>Hymenoptera</taxon>
        <taxon>Apocrita</taxon>
        <taxon>Aculeata</taxon>
        <taxon>Formicoidea</taxon>
        <taxon>Formicidae</taxon>
        <taxon>Dorylinae</taxon>
        <taxon>Ooceraea</taxon>
    </lineage>
</organism>
<sequence length="160" mass="18287">MAYLKGVVRSAIIAMTHCDDGMTVLLLNLLSVTGRRIEAAPRAGSSKSTDLSLDHNGRDRPSFSFSLSHLSPRLLPLSFSPRELVSSKSLSNIPVIGDTTTTQWTVVRYKRNRYTSRLFMRIFLSNLSILREQEEQCYFFFFKIFFVKLISAESYLSCFR</sequence>
<dbReference type="Proteomes" id="UP000053097">
    <property type="component" value="Unassembled WGS sequence"/>
</dbReference>
<dbReference type="AlphaFoldDB" id="A0A026W0R7"/>